<evidence type="ECO:0000313" key="3">
    <source>
        <dbReference type="Proteomes" id="UP001153269"/>
    </source>
</evidence>
<evidence type="ECO:0000256" key="1">
    <source>
        <dbReference type="SAM" id="MobiDB-lite"/>
    </source>
</evidence>
<dbReference type="EMBL" id="CADEAL010002480">
    <property type="protein sequence ID" value="CAB1440659.1"/>
    <property type="molecule type" value="Genomic_DNA"/>
</dbReference>
<name>A0A9N7V0S0_PLEPL</name>
<organism evidence="2 3">
    <name type="scientific">Pleuronectes platessa</name>
    <name type="common">European plaice</name>
    <dbReference type="NCBI Taxonomy" id="8262"/>
    <lineage>
        <taxon>Eukaryota</taxon>
        <taxon>Metazoa</taxon>
        <taxon>Chordata</taxon>
        <taxon>Craniata</taxon>
        <taxon>Vertebrata</taxon>
        <taxon>Euteleostomi</taxon>
        <taxon>Actinopterygii</taxon>
        <taxon>Neopterygii</taxon>
        <taxon>Teleostei</taxon>
        <taxon>Neoteleostei</taxon>
        <taxon>Acanthomorphata</taxon>
        <taxon>Carangaria</taxon>
        <taxon>Pleuronectiformes</taxon>
        <taxon>Pleuronectoidei</taxon>
        <taxon>Pleuronectidae</taxon>
        <taxon>Pleuronectes</taxon>
    </lineage>
</organism>
<dbReference type="AlphaFoldDB" id="A0A9N7V0S0"/>
<feature type="region of interest" description="Disordered" evidence="1">
    <location>
        <begin position="70"/>
        <end position="102"/>
    </location>
</feature>
<proteinExistence type="predicted"/>
<sequence>MVISTEPHQMFLPSSRSPLPLGDVTQRWLLLLLMPPRSFCSETPQSARCLIGKFQSVEQKPGDFSFSVFSTGDERRERGGQRRSNSSLPLIHPYQREKPSSHSTPLRARRILELTIEEVGPGRPATLQLEETLCIIIKTICIPALSPDGSLIRSWTGSTQSFFFYKQF</sequence>
<reference evidence="2" key="1">
    <citation type="submission" date="2020-03" db="EMBL/GenBank/DDBJ databases">
        <authorList>
            <person name="Weist P."/>
        </authorList>
    </citation>
    <scope>NUCLEOTIDE SEQUENCE</scope>
</reference>
<dbReference type="Proteomes" id="UP001153269">
    <property type="component" value="Unassembled WGS sequence"/>
</dbReference>
<accession>A0A9N7V0S0</accession>
<comment type="caution">
    <text evidence="2">The sequence shown here is derived from an EMBL/GenBank/DDBJ whole genome shotgun (WGS) entry which is preliminary data.</text>
</comment>
<keyword evidence="3" id="KW-1185">Reference proteome</keyword>
<protein>
    <submittedName>
        <fullName evidence="2">Uncharacterized protein</fullName>
    </submittedName>
</protein>
<evidence type="ECO:0000313" key="2">
    <source>
        <dbReference type="EMBL" id="CAB1440659.1"/>
    </source>
</evidence>
<gene>
    <name evidence="2" type="ORF">PLEPLA_LOCUS28425</name>
</gene>